<dbReference type="SUPFAM" id="SSF142754">
    <property type="entry name" value="NadA-like"/>
    <property type="match status" value="1"/>
</dbReference>
<evidence type="ECO:0000256" key="9">
    <source>
        <dbReference type="ARBA" id="ARBA00023014"/>
    </source>
</evidence>
<dbReference type="AlphaFoldDB" id="A0A840SAU9"/>
<keyword evidence="5" id="KW-0662">Pyridine nucleotide biosynthesis</keyword>
<dbReference type="RefSeq" id="WP_184653351.1">
    <property type="nucleotide sequence ID" value="NZ_JACHFR010000004.1"/>
</dbReference>
<evidence type="ECO:0000256" key="7">
    <source>
        <dbReference type="ARBA" id="ARBA00022723"/>
    </source>
</evidence>
<keyword evidence="9" id="KW-0411">Iron-sulfur</keyword>
<dbReference type="InterPro" id="IPR036094">
    <property type="entry name" value="NadA_sf"/>
</dbReference>
<dbReference type="Proteomes" id="UP000578697">
    <property type="component" value="Unassembled WGS sequence"/>
</dbReference>
<comment type="cofactor">
    <cofactor evidence="1">
        <name>[4Fe-4S] cluster</name>
        <dbReference type="ChEBI" id="CHEBI:49883"/>
    </cofactor>
</comment>
<evidence type="ECO:0000313" key="12">
    <source>
        <dbReference type="Proteomes" id="UP000578697"/>
    </source>
</evidence>
<name>A0A840SAU9_9SPIR</name>
<evidence type="ECO:0000256" key="2">
    <source>
        <dbReference type="ARBA" id="ARBA00005065"/>
    </source>
</evidence>
<evidence type="ECO:0000256" key="3">
    <source>
        <dbReference type="ARBA" id="ARBA00012669"/>
    </source>
</evidence>
<reference evidence="11 12" key="1">
    <citation type="submission" date="2020-08" db="EMBL/GenBank/DDBJ databases">
        <title>Genomic Encyclopedia of Type Strains, Phase IV (KMG-IV): sequencing the most valuable type-strain genomes for metagenomic binning, comparative biology and taxonomic classification.</title>
        <authorList>
            <person name="Goeker M."/>
        </authorList>
    </citation>
    <scope>NUCLEOTIDE SEQUENCE [LARGE SCALE GENOMIC DNA]</scope>
    <source>
        <strain evidence="11 12">DSM 103679</strain>
    </source>
</reference>
<dbReference type="Pfam" id="PF02445">
    <property type="entry name" value="NadA"/>
    <property type="match status" value="1"/>
</dbReference>
<dbReference type="Gene3D" id="3.40.50.10800">
    <property type="entry name" value="NadA-like"/>
    <property type="match status" value="3"/>
</dbReference>
<organism evidence="11 12">
    <name type="scientific">Treponema rectale</name>
    <dbReference type="NCBI Taxonomy" id="744512"/>
    <lineage>
        <taxon>Bacteria</taxon>
        <taxon>Pseudomonadati</taxon>
        <taxon>Spirochaetota</taxon>
        <taxon>Spirochaetia</taxon>
        <taxon>Spirochaetales</taxon>
        <taxon>Treponemataceae</taxon>
        <taxon>Treponema</taxon>
    </lineage>
</organism>
<evidence type="ECO:0000256" key="10">
    <source>
        <dbReference type="NCBIfam" id="TIGR00550"/>
    </source>
</evidence>
<dbReference type="EC" id="2.5.1.72" evidence="3 10"/>
<keyword evidence="12" id="KW-1185">Reference proteome</keyword>
<keyword evidence="8" id="KW-0408">Iron</keyword>
<sequence length="311" mass="34525">MTLTEEIKELCREKDAVILAHYYVDSSIQAIADYVGDSFYLAKVAKSVPNKTIVFCGVTFMGESACILNPDKTVLMPSPDAVCPMALMIDKEKIAEMRSTYDDLAVVCYINSMADVKELSDVCVTSSNALKIVRNLPNHNIFFIPDGNLGRYVAEQIPEKNIILNPGFCHVHASITSQAIMNCFKEHPAAKIIAHPECRKDVCDLADYLGSTKELIEYVAEDDAQEYIVCTEKGVLYKMEQVAPEKKFYFVGASQICPNMKKMTLEKVRDCLVNMSPVAVVSEETRLGASVPLDRMLELASQNNVVPEMAL</sequence>
<dbReference type="PANTHER" id="PTHR30573:SF0">
    <property type="entry name" value="QUINOLINATE SYNTHASE, CHLOROPLASTIC"/>
    <property type="match status" value="1"/>
</dbReference>
<dbReference type="GO" id="GO:0051539">
    <property type="term" value="F:4 iron, 4 sulfur cluster binding"/>
    <property type="evidence" value="ECO:0007669"/>
    <property type="project" value="UniProtKB-KW"/>
</dbReference>
<gene>
    <name evidence="11" type="ORF">HNP77_002228</name>
</gene>
<accession>A0A840SAU9</accession>
<keyword evidence="4" id="KW-0004">4Fe-4S</keyword>
<comment type="pathway">
    <text evidence="2">Cofactor biosynthesis; NAD(+) biosynthesis; quinolinate from iminoaspartate: step 1/1.</text>
</comment>
<evidence type="ECO:0000313" key="11">
    <source>
        <dbReference type="EMBL" id="MBB5219839.1"/>
    </source>
</evidence>
<dbReference type="GO" id="GO:0008987">
    <property type="term" value="F:quinolinate synthetase A activity"/>
    <property type="evidence" value="ECO:0007669"/>
    <property type="project" value="UniProtKB-UniRule"/>
</dbReference>
<dbReference type="PANTHER" id="PTHR30573">
    <property type="entry name" value="QUINOLINATE SYNTHETASE A"/>
    <property type="match status" value="1"/>
</dbReference>
<dbReference type="GO" id="GO:0005829">
    <property type="term" value="C:cytosol"/>
    <property type="evidence" value="ECO:0007669"/>
    <property type="project" value="TreeGrafter"/>
</dbReference>
<keyword evidence="6 11" id="KW-0808">Transferase</keyword>
<comment type="caution">
    <text evidence="11">The sequence shown here is derived from an EMBL/GenBank/DDBJ whole genome shotgun (WGS) entry which is preliminary data.</text>
</comment>
<dbReference type="NCBIfam" id="NF006878">
    <property type="entry name" value="PRK09375.1-2"/>
    <property type="match status" value="1"/>
</dbReference>
<dbReference type="NCBIfam" id="TIGR00550">
    <property type="entry name" value="nadA"/>
    <property type="match status" value="1"/>
</dbReference>
<evidence type="ECO:0000256" key="4">
    <source>
        <dbReference type="ARBA" id="ARBA00022485"/>
    </source>
</evidence>
<protein>
    <recommendedName>
        <fullName evidence="3 10">Quinolinate synthase</fullName>
        <ecNumber evidence="3 10">2.5.1.72</ecNumber>
    </recommendedName>
</protein>
<keyword evidence="7" id="KW-0479">Metal-binding</keyword>
<dbReference type="GO" id="GO:0034628">
    <property type="term" value="P:'de novo' NAD+ biosynthetic process from L-aspartate"/>
    <property type="evidence" value="ECO:0007669"/>
    <property type="project" value="TreeGrafter"/>
</dbReference>
<dbReference type="InterPro" id="IPR003473">
    <property type="entry name" value="NadA"/>
</dbReference>
<dbReference type="UniPathway" id="UPA00253">
    <property type="reaction ID" value="UER00327"/>
</dbReference>
<evidence type="ECO:0000256" key="1">
    <source>
        <dbReference type="ARBA" id="ARBA00001966"/>
    </source>
</evidence>
<evidence type="ECO:0000256" key="8">
    <source>
        <dbReference type="ARBA" id="ARBA00023004"/>
    </source>
</evidence>
<evidence type="ECO:0000256" key="6">
    <source>
        <dbReference type="ARBA" id="ARBA00022679"/>
    </source>
</evidence>
<dbReference type="GO" id="GO:0046872">
    <property type="term" value="F:metal ion binding"/>
    <property type="evidence" value="ECO:0007669"/>
    <property type="project" value="UniProtKB-KW"/>
</dbReference>
<proteinExistence type="predicted"/>
<dbReference type="EMBL" id="JACHFR010000004">
    <property type="protein sequence ID" value="MBB5219839.1"/>
    <property type="molecule type" value="Genomic_DNA"/>
</dbReference>
<evidence type="ECO:0000256" key="5">
    <source>
        <dbReference type="ARBA" id="ARBA00022642"/>
    </source>
</evidence>